<dbReference type="UniPathway" id="UPA00078"/>
<dbReference type="PANTHER" id="PTHR13693:SF100">
    <property type="entry name" value="8-AMINO-7-OXONONANOATE SYNTHASE"/>
    <property type="match status" value="1"/>
</dbReference>
<protein>
    <recommendedName>
        <fullName evidence="9">8-amino-7-oxononanoate synthase</fullName>
        <shortName evidence="9">AONS</shortName>
        <ecNumber evidence="9">2.3.1.47</ecNumber>
    </recommendedName>
    <alternativeName>
        <fullName evidence="9">7-keto-8-amino-pelargonic acid synthase</fullName>
        <shortName evidence="9">7-KAP synthase</shortName>
        <shortName evidence="9">KAPA synthase</shortName>
    </alternativeName>
    <alternativeName>
        <fullName evidence="9">8-amino-7-ketopelargonate synthase</fullName>
    </alternativeName>
</protein>
<comment type="similarity">
    <text evidence="3 9">Belongs to the class-II pyridoxal-phosphate-dependent aminotransferase family. BioF subfamily.</text>
</comment>
<evidence type="ECO:0000313" key="12">
    <source>
        <dbReference type="EMBL" id="CDQ08771.1"/>
    </source>
</evidence>
<keyword evidence="5 9" id="KW-0808">Transferase</keyword>
<proteinExistence type="inferred from homology"/>
<dbReference type="InterPro" id="IPR015424">
    <property type="entry name" value="PyrdxlP-dep_Trfase"/>
</dbReference>
<feature type="binding site" evidence="9">
    <location>
        <position position="23"/>
    </location>
    <ligand>
        <name>substrate</name>
    </ligand>
</feature>
<keyword evidence="12" id="KW-0012">Acyltransferase</keyword>
<reference evidence="12" key="1">
    <citation type="submission" date="2014-03" db="EMBL/GenBank/DDBJ databases">
        <authorList>
            <person name="Genoscope - CEA"/>
        </authorList>
    </citation>
    <scope>NUCLEOTIDE SEQUENCE [LARGE SCALE GENOMIC DNA]</scope>
    <source>
        <strain evidence="12">CF27</strain>
    </source>
</reference>
<feature type="binding site" evidence="9">
    <location>
        <position position="357"/>
    </location>
    <ligand>
        <name>substrate</name>
    </ligand>
</feature>
<keyword evidence="14" id="KW-1185">Reference proteome</keyword>
<sequence>MHTEREEQWRVELSALRAHDLWRELQVLQPVPERGPPAFMGAQGEPLLSFASNDYLGLSAEPALRDAAIAEIQQNGVGAGAAPLLGGERPAHAALADALAHWLGVEAVLLFGSGYLANLGVISALVGRGDRVYADRLNHASLVDGVRLSGARLHRYRHGDMTHLAQWLERGGRGQAWIITDGVFSMDGDIAPLPELAALAQQYGAGIILDEAHAFGVLGLEGKGTVAHWNMNLHEVDVIMGTLGKAFGVYGAFVAGSQDLVDILRNRARSFIYHTALPSALAAAVLAALDLLRHGDARRERLTQHRQHLRAQVPDAPWLASETPIQGLLLGDARRALTVSAQLRRAGLYCPAVRPPTVPADSARLRITLSAAHSYDDIELLAAALRGIL</sequence>
<reference evidence="13 14" key="3">
    <citation type="submission" date="2017-03" db="EMBL/GenBank/DDBJ databases">
        <authorList>
            <person name="Regsiter A."/>
            <person name="William W."/>
        </authorList>
    </citation>
    <scope>NUCLEOTIDE SEQUENCE [LARGE SCALE GENOMIC DNA]</scope>
    <source>
        <strain evidence="13">PRJEB5721</strain>
    </source>
</reference>
<evidence type="ECO:0000256" key="4">
    <source>
        <dbReference type="ARBA" id="ARBA00011738"/>
    </source>
</evidence>
<keyword evidence="6 9" id="KW-0093">Biotin biosynthesis</keyword>
<organism evidence="12">
    <name type="scientific">Acidithiobacillus ferrivorans</name>
    <dbReference type="NCBI Taxonomy" id="160808"/>
    <lineage>
        <taxon>Bacteria</taxon>
        <taxon>Pseudomonadati</taxon>
        <taxon>Pseudomonadota</taxon>
        <taxon>Acidithiobacillia</taxon>
        <taxon>Acidithiobacillales</taxon>
        <taxon>Acidithiobacillaceae</taxon>
        <taxon>Acidithiobacillus</taxon>
    </lineage>
</organism>
<evidence type="ECO:0000256" key="8">
    <source>
        <dbReference type="ARBA" id="ARBA00047715"/>
    </source>
</evidence>
<feature type="binding site" evidence="9">
    <location>
        <position position="242"/>
    </location>
    <ligand>
        <name>pyridoxal 5'-phosphate</name>
        <dbReference type="ChEBI" id="CHEBI:597326"/>
    </ligand>
</feature>
<name>A0A060UK55_9PROT</name>
<comment type="function">
    <text evidence="9">Catalyzes the decarboxylative condensation of pimeloyl-[acyl-carrier protein] and L-alanine to produce 8-amino-7-oxononanoate (AON), [acyl-carrier protein], and carbon dioxide.</text>
</comment>
<dbReference type="InterPro" id="IPR015422">
    <property type="entry name" value="PyrdxlP-dep_Trfase_small"/>
</dbReference>
<evidence type="ECO:0000256" key="5">
    <source>
        <dbReference type="ARBA" id="ARBA00022679"/>
    </source>
</evidence>
<feature type="binding site" evidence="9">
    <location>
        <position position="213"/>
    </location>
    <ligand>
        <name>pyridoxal 5'-phosphate</name>
        <dbReference type="ChEBI" id="CHEBI:597326"/>
    </ligand>
</feature>
<dbReference type="InterPro" id="IPR004839">
    <property type="entry name" value="Aminotransferase_I/II_large"/>
</dbReference>
<dbReference type="SUPFAM" id="SSF53383">
    <property type="entry name" value="PLP-dependent transferases"/>
    <property type="match status" value="1"/>
</dbReference>
<comment type="subunit">
    <text evidence="4 9">Homodimer.</text>
</comment>
<dbReference type="Gene3D" id="3.90.1150.10">
    <property type="entry name" value="Aspartate Aminotransferase, domain 1"/>
    <property type="match status" value="1"/>
</dbReference>
<evidence type="ECO:0000256" key="10">
    <source>
        <dbReference type="PIRSR" id="PIRSR604723-51"/>
    </source>
</evidence>
<dbReference type="AlphaFoldDB" id="A0A060UK55"/>
<gene>
    <name evidence="9 12" type="primary">bioF</name>
    <name evidence="12" type="ORF">AFERRI_100206</name>
    <name evidence="13" type="ORF">AFERRI_50175</name>
</gene>
<reference evidence="12" key="2">
    <citation type="submission" date="2014-07" db="EMBL/GenBank/DDBJ databases">
        <title>Initial genome analysis of the psychrotolerant acidophile Acidithiobacillus ferrivorans CF27: insights into iron and sulfur oxidation pathways and into biofilm formation.</title>
        <authorList>
            <person name="Talla E."/>
            <person name="Hedrich S."/>
            <person name="Mangenot S."/>
            <person name="Ji B."/>
            <person name="Johnson D.B."/>
            <person name="Barbe V."/>
            <person name="Bonnefoy V."/>
        </authorList>
    </citation>
    <scope>NUCLEOTIDE SEQUENCE [LARGE SCALE GENOMIC DNA]</scope>
    <source>
        <strain evidence="12">CF27</strain>
    </source>
</reference>
<dbReference type="Pfam" id="PF00155">
    <property type="entry name" value="Aminotran_1_2"/>
    <property type="match status" value="1"/>
</dbReference>
<evidence type="ECO:0000259" key="11">
    <source>
        <dbReference type="Pfam" id="PF00155"/>
    </source>
</evidence>
<feature type="binding site" evidence="9">
    <location>
        <position position="185"/>
    </location>
    <ligand>
        <name>pyridoxal 5'-phosphate</name>
        <dbReference type="ChEBI" id="CHEBI:597326"/>
    </ligand>
</feature>
<dbReference type="NCBIfam" id="TIGR00858">
    <property type="entry name" value="bioF"/>
    <property type="match status" value="1"/>
</dbReference>
<dbReference type="HAMAP" id="MF_01693">
    <property type="entry name" value="BioF_aminotrans_2"/>
    <property type="match status" value="1"/>
</dbReference>
<comment type="pathway">
    <text evidence="2 9">Cofactor biosynthesis; biotin biosynthesis.</text>
</comment>
<dbReference type="EMBL" id="CCCS020000002">
    <property type="protein sequence ID" value="CDQ08771.1"/>
    <property type="molecule type" value="Genomic_DNA"/>
</dbReference>
<dbReference type="InterPro" id="IPR001917">
    <property type="entry name" value="Aminotrans_II_pyridoxalP_BS"/>
</dbReference>
<evidence type="ECO:0000313" key="13">
    <source>
        <dbReference type="EMBL" id="SMH66974.1"/>
    </source>
</evidence>
<evidence type="ECO:0000256" key="7">
    <source>
        <dbReference type="ARBA" id="ARBA00022898"/>
    </source>
</evidence>
<dbReference type="Proteomes" id="UP000193925">
    <property type="component" value="Chromosome AFERRI"/>
</dbReference>
<dbReference type="InterPro" id="IPR022834">
    <property type="entry name" value="AONS_Proteobacteria"/>
</dbReference>
<dbReference type="GO" id="GO:0016874">
    <property type="term" value="F:ligase activity"/>
    <property type="evidence" value="ECO:0007669"/>
    <property type="project" value="UniProtKB-KW"/>
</dbReference>
<evidence type="ECO:0000256" key="6">
    <source>
        <dbReference type="ARBA" id="ARBA00022756"/>
    </source>
</evidence>
<dbReference type="RefSeq" id="WP_035190912.1">
    <property type="nucleotide sequence ID" value="NZ_CCCS020000002.1"/>
</dbReference>
<dbReference type="EC" id="2.3.1.47" evidence="9"/>
<dbReference type="PROSITE" id="PS00599">
    <property type="entry name" value="AA_TRANSFER_CLASS_2"/>
    <property type="match status" value="1"/>
</dbReference>
<feature type="binding site" evidence="9">
    <location>
        <position position="139"/>
    </location>
    <ligand>
        <name>substrate</name>
    </ligand>
</feature>
<evidence type="ECO:0000256" key="9">
    <source>
        <dbReference type="HAMAP-Rule" id="MF_01693"/>
    </source>
</evidence>
<accession>A0A060UK55</accession>
<comment type="cofactor">
    <cofactor evidence="1 9 10">
        <name>pyridoxal 5'-phosphate</name>
        <dbReference type="ChEBI" id="CHEBI:597326"/>
    </cofactor>
</comment>
<dbReference type="PANTHER" id="PTHR13693">
    <property type="entry name" value="CLASS II AMINOTRANSFERASE/8-AMINO-7-OXONONANOATE SYNTHASE"/>
    <property type="match status" value="1"/>
</dbReference>
<feature type="domain" description="Aminotransferase class I/classII large" evidence="11">
    <location>
        <begin position="47"/>
        <end position="385"/>
    </location>
</feature>
<feature type="binding site" evidence="9">
    <location>
        <begin position="114"/>
        <end position="115"/>
    </location>
    <ligand>
        <name>pyridoxal 5'-phosphate</name>
        <dbReference type="ChEBI" id="CHEBI:597326"/>
    </ligand>
</feature>
<evidence type="ECO:0000256" key="1">
    <source>
        <dbReference type="ARBA" id="ARBA00001933"/>
    </source>
</evidence>
<dbReference type="InterPro" id="IPR015421">
    <property type="entry name" value="PyrdxlP-dep_Trfase_major"/>
</dbReference>
<dbReference type="EMBL" id="LT841305">
    <property type="protein sequence ID" value="SMH66974.1"/>
    <property type="molecule type" value="Genomic_DNA"/>
</dbReference>
<evidence type="ECO:0000313" key="14">
    <source>
        <dbReference type="Proteomes" id="UP000193925"/>
    </source>
</evidence>
<feature type="modified residue" description="N6-(pyridoxal phosphate)lysine" evidence="9 10">
    <location>
        <position position="245"/>
    </location>
</feature>
<dbReference type="InterPro" id="IPR050087">
    <property type="entry name" value="AON_synthase_class-II"/>
</dbReference>
<dbReference type="InterPro" id="IPR004723">
    <property type="entry name" value="AONS_Archaea/Proteobacteria"/>
</dbReference>
<evidence type="ECO:0000256" key="2">
    <source>
        <dbReference type="ARBA" id="ARBA00004746"/>
    </source>
</evidence>
<keyword evidence="12" id="KW-0436">Ligase</keyword>
<keyword evidence="7 9" id="KW-0663">Pyridoxal phosphate</keyword>
<dbReference type="GO" id="GO:0009102">
    <property type="term" value="P:biotin biosynthetic process"/>
    <property type="evidence" value="ECO:0007669"/>
    <property type="project" value="UniProtKB-UniRule"/>
</dbReference>
<evidence type="ECO:0000256" key="3">
    <source>
        <dbReference type="ARBA" id="ARBA00010008"/>
    </source>
</evidence>
<comment type="catalytic activity">
    <reaction evidence="8 9">
        <text>6-carboxyhexanoyl-[ACP] + L-alanine + H(+) = (8S)-8-amino-7-oxononanoate + holo-[ACP] + CO2</text>
        <dbReference type="Rhea" id="RHEA:42288"/>
        <dbReference type="Rhea" id="RHEA-COMP:9685"/>
        <dbReference type="Rhea" id="RHEA-COMP:9955"/>
        <dbReference type="ChEBI" id="CHEBI:15378"/>
        <dbReference type="ChEBI" id="CHEBI:16526"/>
        <dbReference type="ChEBI" id="CHEBI:57972"/>
        <dbReference type="ChEBI" id="CHEBI:64479"/>
        <dbReference type="ChEBI" id="CHEBI:78846"/>
        <dbReference type="ChEBI" id="CHEBI:149468"/>
        <dbReference type="EC" id="2.3.1.47"/>
    </reaction>
</comment>
<dbReference type="GO" id="GO:0008710">
    <property type="term" value="F:8-amino-7-oxononanoate synthase activity"/>
    <property type="evidence" value="ECO:0007669"/>
    <property type="project" value="UniProtKB-UniRule"/>
</dbReference>
<dbReference type="GO" id="GO:0030170">
    <property type="term" value="F:pyridoxal phosphate binding"/>
    <property type="evidence" value="ECO:0007669"/>
    <property type="project" value="UniProtKB-UniRule"/>
</dbReference>
<dbReference type="Gene3D" id="3.40.640.10">
    <property type="entry name" value="Type I PLP-dependent aspartate aminotransferase-like (Major domain)"/>
    <property type="match status" value="1"/>
</dbReference>